<evidence type="ECO:0000259" key="2">
    <source>
        <dbReference type="PROSITE" id="PS50240"/>
    </source>
</evidence>
<feature type="domain" description="Peptidase S1" evidence="2">
    <location>
        <begin position="1"/>
        <end position="144"/>
    </location>
</feature>
<proteinExistence type="predicted"/>
<dbReference type="InterPro" id="IPR018114">
    <property type="entry name" value="TRYPSIN_HIS"/>
</dbReference>
<dbReference type="PROSITE" id="PS50240">
    <property type="entry name" value="TRYPSIN_DOM"/>
    <property type="match status" value="1"/>
</dbReference>
<dbReference type="PROSITE" id="PS00134">
    <property type="entry name" value="TRYPSIN_HIS"/>
    <property type="match status" value="1"/>
</dbReference>
<evidence type="ECO:0000313" key="4">
    <source>
        <dbReference type="Proteomes" id="UP000694701"/>
    </source>
</evidence>
<dbReference type="PRINTS" id="PR00722">
    <property type="entry name" value="CHYMOTRYPSIN"/>
</dbReference>
<evidence type="ECO:0000256" key="1">
    <source>
        <dbReference type="ARBA" id="ARBA00023157"/>
    </source>
</evidence>
<dbReference type="InterPro" id="IPR009003">
    <property type="entry name" value="Peptidase_S1_PA"/>
</dbReference>
<dbReference type="Gene3D" id="2.40.10.10">
    <property type="entry name" value="Trypsin-like serine proteases"/>
    <property type="match status" value="2"/>
</dbReference>
<organism evidence="3 4">
    <name type="scientific">Cyprinus carpio</name>
    <name type="common">Common carp</name>
    <dbReference type="NCBI Taxonomy" id="7962"/>
    <lineage>
        <taxon>Eukaryota</taxon>
        <taxon>Metazoa</taxon>
        <taxon>Chordata</taxon>
        <taxon>Craniata</taxon>
        <taxon>Vertebrata</taxon>
        <taxon>Euteleostomi</taxon>
        <taxon>Actinopterygii</taxon>
        <taxon>Neopterygii</taxon>
        <taxon>Teleostei</taxon>
        <taxon>Ostariophysi</taxon>
        <taxon>Cypriniformes</taxon>
        <taxon>Cyprinidae</taxon>
        <taxon>Cyprininae</taxon>
        <taxon>Cyprinus</taxon>
    </lineage>
</organism>
<dbReference type="SUPFAM" id="SSF50494">
    <property type="entry name" value="Trypsin-like serine proteases"/>
    <property type="match status" value="1"/>
</dbReference>
<sequence length="169" mass="19988">MWMVSLHNPTCHFCGGSLISKEWVLSAAHCFFRSEPYQRIQYMQILKHVFCFATTLDNDIALLHLSSPVQAYKFGYFTFPDHRQYDLCWRSWWWCRHKLLMSQHCSQWVQFGLTSWVIGCGSSNMPGVYTDISQYQQWITNTIQNHPNSLTHIYTVTHIYASLTTQFFN</sequence>
<dbReference type="GO" id="GO:0004252">
    <property type="term" value="F:serine-type endopeptidase activity"/>
    <property type="evidence" value="ECO:0007669"/>
    <property type="project" value="InterPro"/>
</dbReference>
<protein>
    <recommendedName>
        <fullName evidence="2">Peptidase S1 domain-containing protein</fullName>
    </recommendedName>
</protein>
<dbReference type="GO" id="GO:0006508">
    <property type="term" value="P:proteolysis"/>
    <property type="evidence" value="ECO:0007669"/>
    <property type="project" value="InterPro"/>
</dbReference>
<dbReference type="Ensembl" id="ENSCCRT00020004338.1">
    <property type="protein sequence ID" value="ENSCCRP00020003769.1"/>
    <property type="gene ID" value="ENSCCRG00020002208.1"/>
</dbReference>
<dbReference type="InterPro" id="IPR001314">
    <property type="entry name" value="Peptidase_S1A"/>
</dbReference>
<dbReference type="InterPro" id="IPR043504">
    <property type="entry name" value="Peptidase_S1_PA_chymotrypsin"/>
</dbReference>
<accession>A0A8C2BX42</accession>
<dbReference type="Proteomes" id="UP000694701">
    <property type="component" value="Unplaced"/>
</dbReference>
<dbReference type="SMART" id="SM00020">
    <property type="entry name" value="Tryp_SPc"/>
    <property type="match status" value="1"/>
</dbReference>
<evidence type="ECO:0000313" key="3">
    <source>
        <dbReference type="Ensembl" id="ENSCCRP00020003769.1"/>
    </source>
</evidence>
<keyword evidence="1" id="KW-1015">Disulfide bond</keyword>
<reference evidence="3" key="1">
    <citation type="submission" date="2025-08" db="UniProtKB">
        <authorList>
            <consortium name="Ensembl"/>
        </authorList>
    </citation>
    <scope>IDENTIFICATION</scope>
</reference>
<dbReference type="AlphaFoldDB" id="A0A8C2BX42"/>
<dbReference type="InterPro" id="IPR001254">
    <property type="entry name" value="Trypsin_dom"/>
</dbReference>
<name>A0A8C2BX42_CYPCA</name>
<dbReference type="Pfam" id="PF00089">
    <property type="entry name" value="Trypsin"/>
    <property type="match status" value="2"/>
</dbReference>
<dbReference type="PANTHER" id="PTHR24253">
    <property type="entry name" value="TRANSMEMBRANE PROTEASE SERINE"/>
    <property type="match status" value="1"/>
</dbReference>
<dbReference type="PANTHER" id="PTHR24253:SF153">
    <property type="entry name" value="SERINE PROTEASE HEPSIN"/>
    <property type="match status" value="1"/>
</dbReference>